<proteinExistence type="predicted"/>
<keyword evidence="2" id="KW-1185">Reference proteome</keyword>
<organism evidence="1 2">
    <name type="scientific">Eumeta variegata</name>
    <name type="common">Bagworm moth</name>
    <name type="synonym">Eumeta japonica</name>
    <dbReference type="NCBI Taxonomy" id="151549"/>
    <lineage>
        <taxon>Eukaryota</taxon>
        <taxon>Metazoa</taxon>
        <taxon>Ecdysozoa</taxon>
        <taxon>Arthropoda</taxon>
        <taxon>Hexapoda</taxon>
        <taxon>Insecta</taxon>
        <taxon>Pterygota</taxon>
        <taxon>Neoptera</taxon>
        <taxon>Endopterygota</taxon>
        <taxon>Lepidoptera</taxon>
        <taxon>Glossata</taxon>
        <taxon>Ditrysia</taxon>
        <taxon>Tineoidea</taxon>
        <taxon>Psychidae</taxon>
        <taxon>Oiketicinae</taxon>
        <taxon>Eumeta</taxon>
    </lineage>
</organism>
<dbReference type="EMBL" id="BGZK01010413">
    <property type="protein sequence ID" value="GBP02408.1"/>
    <property type="molecule type" value="Genomic_DNA"/>
</dbReference>
<evidence type="ECO:0000313" key="2">
    <source>
        <dbReference type="Proteomes" id="UP000299102"/>
    </source>
</evidence>
<accession>A0A4C1SMG3</accession>
<evidence type="ECO:0000313" key="1">
    <source>
        <dbReference type="EMBL" id="GBP02408.1"/>
    </source>
</evidence>
<gene>
    <name evidence="1" type="ORF">EVAR_71583_1</name>
</gene>
<reference evidence="1 2" key="1">
    <citation type="journal article" date="2019" name="Commun. Biol.">
        <title>The bagworm genome reveals a unique fibroin gene that provides high tensile strength.</title>
        <authorList>
            <person name="Kono N."/>
            <person name="Nakamura H."/>
            <person name="Ohtoshi R."/>
            <person name="Tomita M."/>
            <person name="Numata K."/>
            <person name="Arakawa K."/>
        </authorList>
    </citation>
    <scope>NUCLEOTIDE SEQUENCE [LARGE SCALE GENOMIC DNA]</scope>
</reference>
<sequence>MKPYAYQIFDDDYTDDLLNERNAIATSPLWQTLNRRQQQQLFTNNRLLPLIMAKLKQKRNSMTSREITFENLNDFDGYSKLKNTIWPKINKQQRHVEIINNNGDNDHNQPPRHSLQPYFVASSSLDDIGGSGVGRENAAVLNIRLKQNHLLPIPIIMEKHFKAQTARATKSQRHFSTIPTPPPTITTKGQQKLLLQGLLLLVFHMNVKAVFADDEN</sequence>
<dbReference type="Proteomes" id="UP000299102">
    <property type="component" value="Unassembled WGS sequence"/>
</dbReference>
<comment type="caution">
    <text evidence="1">The sequence shown here is derived from an EMBL/GenBank/DDBJ whole genome shotgun (WGS) entry which is preliminary data.</text>
</comment>
<dbReference type="AlphaFoldDB" id="A0A4C1SMG3"/>
<feature type="non-terminal residue" evidence="1">
    <location>
        <position position="216"/>
    </location>
</feature>
<dbReference type="OrthoDB" id="7477138at2759"/>
<protein>
    <submittedName>
        <fullName evidence="1">Uncharacterized protein</fullName>
    </submittedName>
</protein>
<name>A0A4C1SMG3_EUMVA</name>